<dbReference type="InterPro" id="IPR044925">
    <property type="entry name" value="His-Me_finger_sf"/>
</dbReference>
<dbReference type="GO" id="GO:0005634">
    <property type="term" value="C:nucleus"/>
    <property type="evidence" value="ECO:0007669"/>
    <property type="project" value="TreeGrafter"/>
</dbReference>
<gene>
    <name evidence="7" type="ORF">C9374_008168</name>
</gene>
<evidence type="ECO:0000256" key="4">
    <source>
        <dbReference type="SAM" id="MobiDB-lite"/>
    </source>
</evidence>
<dbReference type="InterPro" id="IPR020821">
    <property type="entry name" value="ENPP1-3/EXOG-like_nuc-like"/>
</dbReference>
<evidence type="ECO:0000313" key="7">
    <source>
        <dbReference type="EMBL" id="KAG2378529.1"/>
    </source>
</evidence>
<dbReference type="GO" id="GO:0003676">
    <property type="term" value="F:nucleic acid binding"/>
    <property type="evidence" value="ECO:0007669"/>
    <property type="project" value="InterPro"/>
</dbReference>
<name>A0AA88GJ99_NAELO</name>
<protein>
    <recommendedName>
        <fullName evidence="6">ENPP1-3/EXOG-like endonuclease/phosphodiesterase domain-containing protein</fullName>
    </recommendedName>
</protein>
<keyword evidence="3" id="KW-0479">Metal-binding</keyword>
<organism evidence="7 8">
    <name type="scientific">Naegleria lovaniensis</name>
    <name type="common">Amoeba</name>
    <dbReference type="NCBI Taxonomy" id="51637"/>
    <lineage>
        <taxon>Eukaryota</taxon>
        <taxon>Discoba</taxon>
        <taxon>Heterolobosea</taxon>
        <taxon>Tetramitia</taxon>
        <taxon>Eutetramitia</taxon>
        <taxon>Vahlkampfiidae</taxon>
        <taxon>Naegleria</taxon>
    </lineage>
</organism>
<evidence type="ECO:0000256" key="3">
    <source>
        <dbReference type="PIRSR" id="PIRSR640255-2"/>
    </source>
</evidence>
<evidence type="ECO:0000256" key="2">
    <source>
        <dbReference type="PIRSR" id="PIRSR640255-1"/>
    </source>
</evidence>
<dbReference type="AlphaFoldDB" id="A0AA88GJ99"/>
<feature type="compositionally biased region" description="Low complexity" evidence="4">
    <location>
        <begin position="512"/>
        <end position="532"/>
    </location>
</feature>
<dbReference type="GO" id="GO:0005743">
    <property type="term" value="C:mitochondrial inner membrane"/>
    <property type="evidence" value="ECO:0007669"/>
    <property type="project" value="TreeGrafter"/>
</dbReference>
<reference evidence="7 8" key="1">
    <citation type="journal article" date="2018" name="BMC Genomics">
        <title>The genome of Naegleria lovaniensis, the basis for a comparative approach to unravel pathogenicity factors of the human pathogenic amoeba N. fowleri.</title>
        <authorList>
            <person name="Liechti N."/>
            <person name="Schurch N."/>
            <person name="Bruggmann R."/>
            <person name="Wittwer M."/>
        </authorList>
    </citation>
    <scope>NUCLEOTIDE SEQUENCE [LARGE SCALE GENOMIC DNA]</scope>
    <source>
        <strain evidence="7 8">ATCC 30569</strain>
    </source>
</reference>
<dbReference type="Proteomes" id="UP000816034">
    <property type="component" value="Unassembled WGS sequence"/>
</dbReference>
<sequence>MSPCHHSKLASLLTLVLLVAVLHLTRVASQPVIPTEPTEVDTAKPDTLPPFIRPYAAQLNQLFTSYCSKASNQYLYNVKNLYLSCFDYSDDMNTVMYTVNSLSSVNLNKPNDDRPAVTDWYTFNGIKKTIPGTSFKPYGLFSYDRGHLVANNDFRSAEDKKYTFIVINKAAQNSNVNRGIWRHVEHSLRNAIMDVAAAKKKTIEAIVVTRPLYDKTNNALSTTNKDVVSPPNVQIPMSFNKFVMVIYDGGIKEVFCLQVTNRDNVDYKTDKQRLEIASSVTKDYANCAAGLKDGISLGSGPFATGDVYNQVVEQMKKFTSGWVNPCGFGKVDPVEFILEKNSLTTSEWRLNIMNFKPCSNSAKCHPRVKSMTYKQNNHASLKGKEMQHTDDAIRNKIISILDNKVTAGDVLRMFRETDDSSFVSRLNPSSRYQGTIQYFCEYRKNAQFVPPKYVYSKTVQGKKDPERQVTFVGVKKARPVYSNVNKGKKSKQQQQQEPDPSPTPSTPPSSPGPKNAVASPPSPAKNNSPAKNILPATKVGGMRVTSPRKGKKV</sequence>
<feature type="binding site" evidence="3">
    <location>
        <position position="177"/>
    </location>
    <ligand>
        <name>Mg(2+)</name>
        <dbReference type="ChEBI" id="CHEBI:18420"/>
        <note>catalytic</note>
    </ligand>
</feature>
<dbReference type="InterPro" id="IPR001604">
    <property type="entry name" value="Endo_G_ENPP1-like_dom"/>
</dbReference>
<accession>A0AA88GJ99</accession>
<feature type="domain" description="ENPP1-3/EXOG-like endonuclease/phosphodiesterase" evidence="6">
    <location>
        <begin position="79"/>
        <end position="283"/>
    </location>
</feature>
<evidence type="ECO:0000256" key="1">
    <source>
        <dbReference type="ARBA" id="ARBA00010052"/>
    </source>
</evidence>
<dbReference type="InterPro" id="IPR044929">
    <property type="entry name" value="DNA/RNA_non-sp_Endonuclease_sf"/>
</dbReference>
<dbReference type="InterPro" id="IPR040255">
    <property type="entry name" value="Non-specific_endonuclease"/>
</dbReference>
<evidence type="ECO:0000313" key="8">
    <source>
        <dbReference type="Proteomes" id="UP000816034"/>
    </source>
</evidence>
<keyword evidence="8" id="KW-1185">Reference proteome</keyword>
<feature type="compositionally biased region" description="Pro residues" evidence="4">
    <location>
        <begin position="499"/>
        <end position="511"/>
    </location>
</feature>
<feature type="active site" description="Proton acceptor" evidence="2">
    <location>
        <position position="147"/>
    </location>
</feature>
<feature type="region of interest" description="Disordered" evidence="4">
    <location>
        <begin position="480"/>
        <end position="553"/>
    </location>
</feature>
<feature type="chain" id="PRO_5041731946" description="ENPP1-3/EXOG-like endonuclease/phosphodiesterase domain-containing protein" evidence="5">
    <location>
        <begin position="30"/>
        <end position="553"/>
    </location>
</feature>
<dbReference type="SMART" id="SM00477">
    <property type="entry name" value="NUC"/>
    <property type="match status" value="1"/>
</dbReference>
<keyword evidence="5" id="KW-0732">Signal</keyword>
<dbReference type="PANTHER" id="PTHR13966">
    <property type="entry name" value="ENDONUCLEASE RELATED"/>
    <property type="match status" value="1"/>
</dbReference>
<evidence type="ECO:0000259" key="6">
    <source>
        <dbReference type="SMART" id="SM00477"/>
    </source>
</evidence>
<comment type="caution">
    <text evidence="7">The sequence shown here is derived from an EMBL/GenBank/DDBJ whole genome shotgun (WGS) entry which is preliminary data.</text>
</comment>
<dbReference type="GeneID" id="68100622"/>
<proteinExistence type="inferred from homology"/>
<dbReference type="EMBL" id="PYSW02000032">
    <property type="protein sequence ID" value="KAG2378529.1"/>
    <property type="molecule type" value="Genomic_DNA"/>
</dbReference>
<evidence type="ECO:0000256" key="5">
    <source>
        <dbReference type="SAM" id="SignalP"/>
    </source>
</evidence>
<dbReference type="Pfam" id="PF01223">
    <property type="entry name" value="Endonuclease_NS"/>
    <property type="match status" value="1"/>
</dbReference>
<dbReference type="GO" id="GO:0004521">
    <property type="term" value="F:RNA endonuclease activity"/>
    <property type="evidence" value="ECO:0007669"/>
    <property type="project" value="TreeGrafter"/>
</dbReference>
<dbReference type="GO" id="GO:0000014">
    <property type="term" value="F:single-stranded DNA endodeoxyribonuclease activity"/>
    <property type="evidence" value="ECO:0007669"/>
    <property type="project" value="TreeGrafter"/>
</dbReference>
<dbReference type="RefSeq" id="XP_044545791.1">
    <property type="nucleotide sequence ID" value="XM_044698214.1"/>
</dbReference>
<dbReference type="GO" id="GO:0046872">
    <property type="term" value="F:metal ion binding"/>
    <property type="evidence" value="ECO:0007669"/>
    <property type="project" value="UniProtKB-KW"/>
</dbReference>
<dbReference type="PANTHER" id="PTHR13966:SF5">
    <property type="entry name" value="ENDONUCLEASE G, MITOCHONDRIAL"/>
    <property type="match status" value="1"/>
</dbReference>
<dbReference type="SUPFAM" id="SSF54060">
    <property type="entry name" value="His-Me finger endonucleases"/>
    <property type="match status" value="1"/>
</dbReference>
<feature type="signal peptide" evidence="5">
    <location>
        <begin position="1"/>
        <end position="29"/>
    </location>
</feature>
<dbReference type="Gene3D" id="3.40.570.10">
    <property type="entry name" value="Extracellular Endonuclease, subunit A"/>
    <property type="match status" value="1"/>
</dbReference>
<comment type="similarity">
    <text evidence="1">Belongs to the DNA/RNA non-specific endonuclease family.</text>
</comment>